<keyword evidence="1" id="KW-0732">Signal</keyword>
<dbReference type="SUPFAM" id="SSF50685">
    <property type="entry name" value="Barwin-like endoglucanases"/>
    <property type="match status" value="1"/>
</dbReference>
<dbReference type="InterPro" id="IPR010611">
    <property type="entry name" value="3D_dom"/>
</dbReference>
<evidence type="ECO:0000256" key="1">
    <source>
        <dbReference type="ARBA" id="ARBA00022729"/>
    </source>
</evidence>
<keyword evidence="3" id="KW-1133">Transmembrane helix</keyword>
<feature type="transmembrane region" description="Helical" evidence="3">
    <location>
        <begin position="12"/>
        <end position="31"/>
    </location>
</feature>
<dbReference type="PROSITE" id="PS51109">
    <property type="entry name" value="G5"/>
    <property type="match status" value="1"/>
</dbReference>
<feature type="compositionally biased region" description="Basic and acidic residues" evidence="2">
    <location>
        <begin position="289"/>
        <end position="302"/>
    </location>
</feature>
<dbReference type="Proteomes" id="UP001221597">
    <property type="component" value="Chromosome"/>
</dbReference>
<dbReference type="PANTHER" id="PTHR39160:SF4">
    <property type="entry name" value="RESUSCITATION-PROMOTING FACTOR RPFB"/>
    <property type="match status" value="1"/>
</dbReference>
<feature type="region of interest" description="Disordered" evidence="2">
    <location>
        <begin position="289"/>
        <end position="333"/>
    </location>
</feature>
<sequence length="427" mass="46793">MKNVKSVLSSALVWTFVISTLSITFLGFVMFEATKASVQITKNGEQQLVRTHADTVKELLADLHVTLEPHDRLSHELSQPITYGMDVEYTESKSINLTIDKKANRFHTTAATVGEFLNAQQLELKERDYISHDMDSFIKDGMKLEVKKAIQVTFNDGGEKQKIWTTASTVEEFLSKQDVTIDELDQLNVSKTDKVHAEIPISITRIEKVKDVVEEEVEYTVITRKDDSIPEGEERIISDGEVGLVTKEYQVTITNGEETNRKLVRETVQKESQDQIVALGTKVEAPKVETKRVTASADKAKSSQEPAETNVVATSASSDTSPTPSRSSGSRAKTLHMKATAYSANCPGCSGLTATGINLKANPDKKVIAVDPSVIPLGSRVWVEGYGYAVAGDTGGAIQGNEIDVFIPSKSRASSFGHRTVQVKILE</sequence>
<keyword evidence="3" id="KW-0812">Transmembrane</keyword>
<dbReference type="RefSeq" id="WP_283076925.1">
    <property type="nucleotide sequence ID" value="NZ_CP121671.1"/>
</dbReference>
<accession>A0ABY8J0G7</accession>
<gene>
    <name evidence="5" type="ORF">P9989_00430</name>
</gene>
<keyword evidence="3" id="KW-0472">Membrane</keyword>
<evidence type="ECO:0000313" key="6">
    <source>
        <dbReference type="Proteomes" id="UP001221597"/>
    </source>
</evidence>
<feature type="domain" description="G5" evidence="4">
    <location>
        <begin position="203"/>
        <end position="283"/>
    </location>
</feature>
<evidence type="ECO:0000256" key="3">
    <source>
        <dbReference type="SAM" id="Phobius"/>
    </source>
</evidence>
<dbReference type="CDD" id="cd22786">
    <property type="entry name" value="DPBB_YuiC-like"/>
    <property type="match status" value="1"/>
</dbReference>
<feature type="compositionally biased region" description="Low complexity" evidence="2">
    <location>
        <begin position="313"/>
        <end position="332"/>
    </location>
</feature>
<dbReference type="Pfam" id="PF06725">
    <property type="entry name" value="3D"/>
    <property type="match status" value="1"/>
</dbReference>
<evidence type="ECO:0000256" key="2">
    <source>
        <dbReference type="SAM" id="MobiDB-lite"/>
    </source>
</evidence>
<evidence type="ECO:0000259" key="4">
    <source>
        <dbReference type="PROSITE" id="PS51109"/>
    </source>
</evidence>
<dbReference type="Pfam" id="PF03990">
    <property type="entry name" value="DUF348"/>
    <property type="match status" value="3"/>
</dbReference>
<dbReference type="SMART" id="SM01208">
    <property type="entry name" value="G5"/>
    <property type="match status" value="1"/>
</dbReference>
<keyword evidence="6" id="KW-1185">Reference proteome</keyword>
<protein>
    <submittedName>
        <fullName evidence="5">Ubiquitin-like domain-containing protein</fullName>
    </submittedName>
</protein>
<proteinExistence type="predicted"/>
<dbReference type="EMBL" id="CP121671">
    <property type="protein sequence ID" value="WFT74934.1"/>
    <property type="molecule type" value="Genomic_DNA"/>
</dbReference>
<name>A0ABY8J0G7_9BACI</name>
<evidence type="ECO:0000313" key="5">
    <source>
        <dbReference type="EMBL" id="WFT74934.1"/>
    </source>
</evidence>
<organism evidence="5 6">
    <name type="scientific">Halobacillus naozhouensis</name>
    <dbReference type="NCBI Taxonomy" id="554880"/>
    <lineage>
        <taxon>Bacteria</taxon>
        <taxon>Bacillati</taxon>
        <taxon>Bacillota</taxon>
        <taxon>Bacilli</taxon>
        <taxon>Bacillales</taxon>
        <taxon>Bacillaceae</taxon>
        <taxon>Halobacillus</taxon>
    </lineage>
</organism>
<dbReference type="InterPro" id="IPR051933">
    <property type="entry name" value="Resuscitation_pf_RpfB"/>
</dbReference>
<dbReference type="Gene3D" id="2.20.230.10">
    <property type="entry name" value="Resuscitation-promoting factor rpfb"/>
    <property type="match status" value="1"/>
</dbReference>
<dbReference type="Pfam" id="PF07501">
    <property type="entry name" value="G5"/>
    <property type="match status" value="1"/>
</dbReference>
<dbReference type="InterPro" id="IPR036908">
    <property type="entry name" value="RlpA-like_sf"/>
</dbReference>
<dbReference type="InterPro" id="IPR007137">
    <property type="entry name" value="DUF348"/>
</dbReference>
<reference evidence="5 6" key="1">
    <citation type="submission" date="2023-04" db="EMBL/GenBank/DDBJ databases">
        <title>Genome sequence of Halobacillus naozhouensis KACC 21980.</title>
        <authorList>
            <person name="Kim S."/>
            <person name="Heo J."/>
            <person name="Kwon S.-W."/>
        </authorList>
    </citation>
    <scope>NUCLEOTIDE SEQUENCE [LARGE SCALE GENOMIC DNA]</scope>
    <source>
        <strain evidence="5 6">KCTC 13234</strain>
    </source>
</reference>
<dbReference type="PANTHER" id="PTHR39160">
    <property type="entry name" value="CELL WALL-BINDING PROTEIN YOCH"/>
    <property type="match status" value="1"/>
</dbReference>
<dbReference type="InterPro" id="IPR011098">
    <property type="entry name" value="G5_dom"/>
</dbReference>
<dbReference type="Gene3D" id="2.40.40.10">
    <property type="entry name" value="RlpA-like domain"/>
    <property type="match status" value="1"/>
</dbReference>